<feature type="compositionally biased region" description="Basic and acidic residues" evidence="1">
    <location>
        <begin position="136"/>
        <end position="146"/>
    </location>
</feature>
<accession>I0ID95</accession>
<sequence length="157" mass="17078">MPRPAPVRLPVDATGSARRDDLPRRGFSAEAATATLVYLGPVVRDVRRGFRRVARLRRLLDSASLAEGSARRKRLAAAHQQRMTRLAGLVDEVQAVGAQLRDFEAGAIAFPSDDEGVPAGGYLSWLPGEAAVCHAHGPDEPTEARRPLRRKARRRAA</sequence>
<feature type="region of interest" description="Disordered" evidence="1">
    <location>
        <begin position="134"/>
        <end position="157"/>
    </location>
</feature>
<protein>
    <submittedName>
        <fullName evidence="2">Uncharacterized protein</fullName>
    </submittedName>
</protein>
<dbReference type="InterPro" id="IPR018699">
    <property type="entry name" value="DUF2203"/>
</dbReference>
<gene>
    <name evidence="2" type="ordered locus">PSMK_10740</name>
</gene>
<dbReference type="STRING" id="1142394.PSMK_10740"/>
<dbReference type="EMBL" id="AP012338">
    <property type="protein sequence ID" value="BAM03233.1"/>
    <property type="molecule type" value="Genomic_DNA"/>
</dbReference>
<evidence type="ECO:0000256" key="1">
    <source>
        <dbReference type="SAM" id="MobiDB-lite"/>
    </source>
</evidence>
<dbReference type="AlphaFoldDB" id="I0ID95"/>
<organism evidence="2 3">
    <name type="scientific">Phycisphaera mikurensis (strain NBRC 102666 / KCTC 22515 / FYK2301M01)</name>
    <dbReference type="NCBI Taxonomy" id="1142394"/>
    <lineage>
        <taxon>Bacteria</taxon>
        <taxon>Pseudomonadati</taxon>
        <taxon>Planctomycetota</taxon>
        <taxon>Phycisphaerae</taxon>
        <taxon>Phycisphaerales</taxon>
        <taxon>Phycisphaeraceae</taxon>
        <taxon>Phycisphaera</taxon>
    </lineage>
</organism>
<dbReference type="Proteomes" id="UP000007881">
    <property type="component" value="Chromosome"/>
</dbReference>
<dbReference type="RefSeq" id="WP_014436452.1">
    <property type="nucleotide sequence ID" value="NC_017080.1"/>
</dbReference>
<dbReference type="HOGENOM" id="CLU_1676225_0_0_0"/>
<evidence type="ECO:0000313" key="2">
    <source>
        <dbReference type="EMBL" id="BAM03233.1"/>
    </source>
</evidence>
<evidence type="ECO:0000313" key="3">
    <source>
        <dbReference type="Proteomes" id="UP000007881"/>
    </source>
</evidence>
<feature type="compositionally biased region" description="Basic residues" evidence="1">
    <location>
        <begin position="147"/>
        <end position="157"/>
    </location>
</feature>
<dbReference type="Pfam" id="PF09969">
    <property type="entry name" value="DUF2203"/>
    <property type="match status" value="1"/>
</dbReference>
<keyword evidence="3" id="KW-1185">Reference proteome</keyword>
<feature type="region of interest" description="Disordered" evidence="1">
    <location>
        <begin position="1"/>
        <end position="21"/>
    </location>
</feature>
<reference evidence="2 3" key="1">
    <citation type="submission" date="2012-02" db="EMBL/GenBank/DDBJ databases">
        <title>Complete genome sequence of Phycisphaera mikurensis NBRC 102666.</title>
        <authorList>
            <person name="Ankai A."/>
            <person name="Hosoyama A."/>
            <person name="Terui Y."/>
            <person name="Sekine M."/>
            <person name="Fukai R."/>
            <person name="Kato Y."/>
            <person name="Nakamura S."/>
            <person name="Yamada-Narita S."/>
            <person name="Kawakoshi A."/>
            <person name="Fukunaga Y."/>
            <person name="Yamazaki S."/>
            <person name="Fujita N."/>
        </authorList>
    </citation>
    <scope>NUCLEOTIDE SEQUENCE [LARGE SCALE GENOMIC DNA]</scope>
    <source>
        <strain evidence="3">NBRC 102666 / KCTC 22515 / FYK2301M01</strain>
    </source>
</reference>
<proteinExistence type="predicted"/>
<dbReference type="KEGG" id="phm:PSMK_10740"/>
<dbReference type="eggNOG" id="COG4911">
    <property type="taxonomic scope" value="Bacteria"/>
</dbReference>
<name>I0ID95_PHYMF</name>